<sequence length="84" mass="9660">MNLNSKTYMKGTEFKERQFWLPFADAVGIALQVMKTVRESTAKWFKAWKKGFCSKPARTMKTAFQMPLPFIEFGNTAPHLVNAI</sequence>
<protein>
    <submittedName>
        <fullName evidence="1">Uncharacterized protein</fullName>
    </submittedName>
</protein>
<dbReference type="KEGG" id="slac:SKTS_21850"/>
<organism evidence="1 2">
    <name type="scientific">Sulfurimicrobium lacus</name>
    <dbReference type="NCBI Taxonomy" id="2715678"/>
    <lineage>
        <taxon>Bacteria</taxon>
        <taxon>Pseudomonadati</taxon>
        <taxon>Pseudomonadota</taxon>
        <taxon>Betaproteobacteria</taxon>
        <taxon>Nitrosomonadales</taxon>
        <taxon>Sulfuricellaceae</taxon>
        <taxon>Sulfurimicrobium</taxon>
    </lineage>
</organism>
<accession>A0A6F8VF04</accession>
<dbReference type="Proteomes" id="UP000502260">
    <property type="component" value="Chromosome"/>
</dbReference>
<dbReference type="EMBL" id="AP022853">
    <property type="protein sequence ID" value="BCB27299.1"/>
    <property type="molecule type" value="Genomic_DNA"/>
</dbReference>
<evidence type="ECO:0000313" key="1">
    <source>
        <dbReference type="EMBL" id="BCB27299.1"/>
    </source>
</evidence>
<gene>
    <name evidence="1" type="ORF">SKTS_21850</name>
</gene>
<keyword evidence="2" id="KW-1185">Reference proteome</keyword>
<evidence type="ECO:0000313" key="2">
    <source>
        <dbReference type="Proteomes" id="UP000502260"/>
    </source>
</evidence>
<dbReference type="AlphaFoldDB" id="A0A6F8VF04"/>
<name>A0A6F8VF04_9PROT</name>
<reference evidence="2" key="1">
    <citation type="submission" date="2020-03" db="EMBL/GenBank/DDBJ databases">
        <title>Complete genome sequence of sulfur-oxidizing bacterium skT11.</title>
        <authorList>
            <person name="Kanda M."/>
            <person name="Kojima H."/>
            <person name="Fukui M."/>
        </authorList>
    </citation>
    <scope>NUCLEOTIDE SEQUENCE [LARGE SCALE GENOMIC DNA]</scope>
    <source>
        <strain evidence="2">skT11</strain>
    </source>
</reference>
<dbReference type="RefSeq" id="WP_173064671.1">
    <property type="nucleotide sequence ID" value="NZ_AP022853.1"/>
</dbReference>
<proteinExistence type="predicted"/>